<protein>
    <submittedName>
        <fullName evidence="2">DUF1653 domain-containing protein</fullName>
    </submittedName>
</protein>
<proteinExistence type="predicted"/>
<evidence type="ECO:0000259" key="1">
    <source>
        <dbReference type="Pfam" id="PF07866"/>
    </source>
</evidence>
<gene>
    <name evidence="2" type="ORF">HLH34_09270</name>
</gene>
<dbReference type="EMBL" id="JABEQF010000005">
    <property type="protein sequence ID" value="MBB2190159.1"/>
    <property type="molecule type" value="Genomic_DNA"/>
</dbReference>
<evidence type="ECO:0000313" key="2">
    <source>
        <dbReference type="EMBL" id="MBB2190159.1"/>
    </source>
</evidence>
<accession>A0A7W4JSN4</accession>
<name>A0A7W4JSN4_9PROT</name>
<feature type="domain" description="DUF1653" evidence="1">
    <location>
        <begin position="10"/>
        <end position="65"/>
    </location>
</feature>
<dbReference type="InterPro" id="IPR023387">
    <property type="entry name" value="DUF1653-like_dom"/>
</dbReference>
<dbReference type="RefSeq" id="WP_183119274.1">
    <property type="nucleotide sequence ID" value="NZ_JABEQF010000005.1"/>
</dbReference>
<keyword evidence="3" id="KW-1185">Reference proteome</keyword>
<dbReference type="InterPro" id="IPR037135">
    <property type="entry name" value="DUF1653-like_dom_sf"/>
</dbReference>
<reference evidence="2 3" key="1">
    <citation type="submission" date="2020-04" db="EMBL/GenBank/DDBJ databases">
        <title>Description of novel Gluconacetobacter.</title>
        <authorList>
            <person name="Sombolestani A."/>
        </authorList>
    </citation>
    <scope>NUCLEOTIDE SEQUENCE [LARGE SCALE GENOMIC DNA]</scope>
    <source>
        <strain evidence="2 3">LMG 21311</strain>
    </source>
</reference>
<organism evidence="2 3">
    <name type="scientific">Gluconacetobacter azotocaptans</name>
    <dbReference type="NCBI Taxonomy" id="142834"/>
    <lineage>
        <taxon>Bacteria</taxon>
        <taxon>Pseudomonadati</taxon>
        <taxon>Pseudomonadota</taxon>
        <taxon>Alphaproteobacteria</taxon>
        <taxon>Acetobacterales</taxon>
        <taxon>Acetobacteraceae</taxon>
        <taxon>Gluconacetobacter</taxon>
    </lineage>
</organism>
<dbReference type="Pfam" id="PF07866">
    <property type="entry name" value="DUF1653"/>
    <property type="match status" value="1"/>
</dbReference>
<comment type="caution">
    <text evidence="2">The sequence shown here is derived from an EMBL/GenBank/DDBJ whole genome shotgun (WGS) entry which is preliminary data.</text>
</comment>
<dbReference type="AlphaFoldDB" id="A0A7W4JSN4"/>
<dbReference type="Gene3D" id="2.30.30.320">
    <property type="entry name" value="DUF1653-like domain"/>
    <property type="match status" value="1"/>
</dbReference>
<evidence type="ECO:0000313" key="3">
    <source>
        <dbReference type="Proteomes" id="UP000555756"/>
    </source>
</evidence>
<dbReference type="Proteomes" id="UP000555756">
    <property type="component" value="Unassembled WGS sequence"/>
</dbReference>
<sequence length="75" mass="8742">MTATDRTRPGLYRHYKGGLYTLLCVGRHSETEEWLVTYRSEARGDYWVRPLSMWVEDVDGMPRFRPIGPDEVAGH</sequence>